<keyword evidence="1" id="KW-1133">Transmembrane helix</keyword>
<organism evidence="3 4">
    <name type="scientific">Striga asiatica</name>
    <name type="common">Asiatic witchweed</name>
    <name type="synonym">Buchnera asiatica</name>
    <dbReference type="NCBI Taxonomy" id="4170"/>
    <lineage>
        <taxon>Eukaryota</taxon>
        <taxon>Viridiplantae</taxon>
        <taxon>Streptophyta</taxon>
        <taxon>Embryophyta</taxon>
        <taxon>Tracheophyta</taxon>
        <taxon>Spermatophyta</taxon>
        <taxon>Magnoliopsida</taxon>
        <taxon>eudicotyledons</taxon>
        <taxon>Gunneridae</taxon>
        <taxon>Pentapetalae</taxon>
        <taxon>asterids</taxon>
        <taxon>lamiids</taxon>
        <taxon>Lamiales</taxon>
        <taxon>Orobanchaceae</taxon>
        <taxon>Buchnereae</taxon>
        <taxon>Striga</taxon>
    </lineage>
</organism>
<keyword evidence="1" id="KW-0812">Transmembrane</keyword>
<name>A0A5A7P6M2_STRAF</name>
<comment type="caution">
    <text evidence="3">The sequence shown here is derived from an EMBL/GenBank/DDBJ whole genome shotgun (WGS) entry which is preliminary data.</text>
</comment>
<gene>
    <name evidence="3" type="ORF">STAS_04232</name>
</gene>
<evidence type="ECO:0000259" key="2">
    <source>
        <dbReference type="Pfam" id="PF20655"/>
    </source>
</evidence>
<accession>A0A5A7P6M2</accession>
<evidence type="ECO:0000313" key="3">
    <source>
        <dbReference type="EMBL" id="GER28443.1"/>
    </source>
</evidence>
<keyword evidence="4" id="KW-1185">Reference proteome</keyword>
<dbReference type="Pfam" id="PF20655">
    <property type="entry name" value="Vps52_C"/>
    <property type="match status" value="1"/>
</dbReference>
<protein>
    <submittedName>
        <fullName evidence="3">Vacuolar protein sorting-associated protein</fullName>
    </submittedName>
</protein>
<dbReference type="InterPro" id="IPR048361">
    <property type="entry name" value="Vps52_C"/>
</dbReference>
<sequence>MSEKKETDDHCDRGRRRRDRTLFLYFKFATLQALGLLQSNSSLAPAPALSRRVLAFWIMNSPGGGAIPGPSQTARKPTAFRLHLIRNESSIECISTIDGVDEDEISSVHPFSLVNSLTNASVRTMWEYDVHPHYVMRRYAEFTASLIQLNADYGNGMFLYSSSI</sequence>
<evidence type="ECO:0000256" key="1">
    <source>
        <dbReference type="SAM" id="Phobius"/>
    </source>
</evidence>
<dbReference type="EMBL" id="BKCP01002558">
    <property type="protein sequence ID" value="GER28443.1"/>
    <property type="molecule type" value="Genomic_DNA"/>
</dbReference>
<keyword evidence="1" id="KW-0472">Membrane</keyword>
<evidence type="ECO:0000313" key="4">
    <source>
        <dbReference type="Proteomes" id="UP000325081"/>
    </source>
</evidence>
<feature type="transmembrane region" description="Helical" evidence="1">
    <location>
        <begin position="21"/>
        <end position="37"/>
    </location>
</feature>
<proteinExistence type="predicted"/>
<dbReference type="Proteomes" id="UP000325081">
    <property type="component" value="Unassembled WGS sequence"/>
</dbReference>
<dbReference type="AlphaFoldDB" id="A0A5A7P6M2"/>
<feature type="domain" description="Vps52 C-terminal" evidence="2">
    <location>
        <begin position="114"/>
        <end position="157"/>
    </location>
</feature>
<dbReference type="OrthoDB" id="19482at2759"/>
<reference evidence="4" key="1">
    <citation type="journal article" date="2019" name="Curr. Biol.">
        <title>Genome Sequence of Striga asiatica Provides Insight into the Evolution of Plant Parasitism.</title>
        <authorList>
            <person name="Yoshida S."/>
            <person name="Kim S."/>
            <person name="Wafula E.K."/>
            <person name="Tanskanen J."/>
            <person name="Kim Y.M."/>
            <person name="Honaas L."/>
            <person name="Yang Z."/>
            <person name="Spallek T."/>
            <person name="Conn C.E."/>
            <person name="Ichihashi Y."/>
            <person name="Cheong K."/>
            <person name="Cui S."/>
            <person name="Der J.P."/>
            <person name="Gundlach H."/>
            <person name="Jiao Y."/>
            <person name="Hori C."/>
            <person name="Ishida J.K."/>
            <person name="Kasahara H."/>
            <person name="Kiba T."/>
            <person name="Kim M.S."/>
            <person name="Koo N."/>
            <person name="Laohavisit A."/>
            <person name="Lee Y.H."/>
            <person name="Lumba S."/>
            <person name="McCourt P."/>
            <person name="Mortimer J.C."/>
            <person name="Mutuku J.M."/>
            <person name="Nomura T."/>
            <person name="Sasaki-Sekimoto Y."/>
            <person name="Seto Y."/>
            <person name="Wang Y."/>
            <person name="Wakatake T."/>
            <person name="Sakakibara H."/>
            <person name="Demura T."/>
            <person name="Yamaguchi S."/>
            <person name="Yoneyama K."/>
            <person name="Manabe R.I."/>
            <person name="Nelson D.C."/>
            <person name="Schulman A.H."/>
            <person name="Timko M.P."/>
            <person name="dePamphilis C.W."/>
            <person name="Choi D."/>
            <person name="Shirasu K."/>
        </authorList>
    </citation>
    <scope>NUCLEOTIDE SEQUENCE [LARGE SCALE GENOMIC DNA]</scope>
    <source>
        <strain evidence="4">cv. UVA1</strain>
    </source>
</reference>